<evidence type="ECO:0000259" key="25">
    <source>
        <dbReference type="PROSITE" id="PS50016"/>
    </source>
</evidence>
<feature type="domain" description="PHD-type" evidence="25">
    <location>
        <begin position="475"/>
        <end position="531"/>
    </location>
</feature>
<dbReference type="FunFam" id="3.40.50.1260:FF:000019">
    <property type="entry name" value="Phosphoglycerate kinase 1"/>
    <property type="match status" value="1"/>
</dbReference>
<keyword evidence="12" id="KW-0479">Metal-binding</keyword>
<dbReference type="InterPro" id="IPR003347">
    <property type="entry name" value="JmjC_dom"/>
</dbReference>
<evidence type="ECO:0000256" key="15">
    <source>
        <dbReference type="ARBA" id="ARBA00022777"/>
    </source>
</evidence>
<dbReference type="GO" id="GO:0005524">
    <property type="term" value="F:ATP binding"/>
    <property type="evidence" value="ECO:0007669"/>
    <property type="project" value="UniProtKB-KW"/>
</dbReference>
<keyword evidence="28" id="KW-1185">Reference proteome</keyword>
<accession>A0AAD5UY79</accession>
<dbReference type="SUPFAM" id="SSF57903">
    <property type="entry name" value="FYVE/PHD zinc finger"/>
    <property type="match status" value="1"/>
</dbReference>
<dbReference type="GO" id="GO:0008270">
    <property type="term" value="F:zinc ion binding"/>
    <property type="evidence" value="ECO:0007669"/>
    <property type="project" value="UniProtKB-KW"/>
</dbReference>
<dbReference type="PRINTS" id="PR00477">
    <property type="entry name" value="PHGLYCKINASE"/>
</dbReference>
<comment type="subcellular location">
    <subcellularLocation>
        <location evidence="5">Cytoplasm</location>
    </subcellularLocation>
    <subcellularLocation>
        <location evidence="4">Nucleus</location>
    </subcellularLocation>
</comment>
<evidence type="ECO:0000256" key="12">
    <source>
        <dbReference type="ARBA" id="ARBA00022723"/>
    </source>
</evidence>
<evidence type="ECO:0000256" key="23">
    <source>
        <dbReference type="RuleBase" id="RU000696"/>
    </source>
</evidence>
<dbReference type="GO" id="GO:0004618">
    <property type="term" value="F:phosphoglycerate kinase activity"/>
    <property type="evidence" value="ECO:0007669"/>
    <property type="project" value="UniProtKB-EC"/>
</dbReference>
<comment type="caution">
    <text evidence="27">The sequence shown here is derived from an EMBL/GenBank/DDBJ whole genome shotgun (WGS) entry which is preliminary data.</text>
</comment>
<reference evidence="27" key="1">
    <citation type="submission" date="2022-07" db="EMBL/GenBank/DDBJ databases">
        <title>Genome Sequence of Physisporinus lineatus.</title>
        <authorList>
            <person name="Buettner E."/>
        </authorList>
    </citation>
    <scope>NUCLEOTIDE SEQUENCE</scope>
    <source>
        <strain evidence="27">VT162</strain>
    </source>
</reference>
<comment type="cofactor">
    <cofactor evidence="2">
        <name>Mg(2+)</name>
        <dbReference type="ChEBI" id="CHEBI:18420"/>
    </cofactor>
</comment>
<dbReference type="PROSITE" id="PS51184">
    <property type="entry name" value="JMJC"/>
    <property type="match status" value="1"/>
</dbReference>
<dbReference type="PANTHER" id="PTHR11406:SF0">
    <property type="entry name" value="PHOSPHOGLYCERATE KINASE"/>
    <property type="match status" value="1"/>
</dbReference>
<feature type="region of interest" description="Disordered" evidence="24">
    <location>
        <begin position="540"/>
        <end position="567"/>
    </location>
</feature>
<dbReference type="SUPFAM" id="SSF51197">
    <property type="entry name" value="Clavaminate synthase-like"/>
    <property type="match status" value="1"/>
</dbReference>
<evidence type="ECO:0000256" key="8">
    <source>
        <dbReference type="ARBA" id="ARBA00011245"/>
    </source>
</evidence>
<dbReference type="GO" id="GO:0005634">
    <property type="term" value="C:nucleus"/>
    <property type="evidence" value="ECO:0007669"/>
    <property type="project" value="UniProtKB-SubCell"/>
</dbReference>
<keyword evidence="14 21" id="KW-0863">Zinc-finger</keyword>
<evidence type="ECO:0000256" key="14">
    <source>
        <dbReference type="ARBA" id="ARBA00022771"/>
    </source>
</evidence>
<feature type="domain" description="JmjC" evidence="26">
    <location>
        <begin position="680"/>
        <end position="839"/>
    </location>
</feature>
<evidence type="ECO:0000256" key="17">
    <source>
        <dbReference type="ARBA" id="ARBA00022840"/>
    </source>
</evidence>
<keyword evidence="11 22" id="KW-0808">Transferase</keyword>
<keyword evidence="15 22" id="KW-0418">Kinase</keyword>
<dbReference type="PANTHER" id="PTHR11406">
    <property type="entry name" value="PHOSPHOGLYCERATE KINASE"/>
    <property type="match status" value="1"/>
</dbReference>
<feature type="region of interest" description="Disordered" evidence="24">
    <location>
        <begin position="421"/>
        <end position="494"/>
    </location>
</feature>
<evidence type="ECO:0000256" key="21">
    <source>
        <dbReference type="PROSITE-ProRule" id="PRU00146"/>
    </source>
</evidence>
<dbReference type="SMART" id="SM00558">
    <property type="entry name" value="JmjC"/>
    <property type="match status" value="1"/>
</dbReference>
<sequence>MSLSNKLSITDLDLKGKRVLIRVDFNVPMADGKVTNPARIVAALPTIKYALDNGASTVVLMSHLGRPDGKVVAKYSLEPVSKELEKQIGKPVTFLHESVGPDVEKAVNEASAGSIILLENLRFHIEEEGSAKDKEGKKVKADPASVATFREGLTKLGDVYINDAFGTAHRAHSSMVGVKLPQRAAGFLMKKELEYFAKALESPERPFLAILGGAKVSDKIQLIENMLDKVNSLIICGGMAFTFKKTLESVSIGNSLFDEPGSQKVASLVAKAQQSNIKVVFPVDYITADKFAKDAKTGTATDAEGIPDGWMGLDVGPKSRELFRATVLEAKTILWNGPPGVFEFPAFAEGSKDLLDATIDAAKDGATVIIGGGDTATVVALHNAEDKLSHVSTGGGASLELLEGKTLPGVAELSENYSRSLRMARGRRRSSRLGGQTTPEPTAPQPSQATASPAGEVVDSIKGEPNSRSGHQDDDDKCPACEDGASRQNEKGEQESWVRCDACRTWFHWRCAGEGDLDAIDKWFCKSCMEEDSKRVITVRPPARKSSRKRAQRDYAGLHTGQDSDPNRWLRMLEGKTIKPHPFKHMKGNELTVEWLEHDESAMTEPVLIESPEGLGMKMPGKDFTVRDVAETVGLDTPVEVIDVATQSNLPGWTLEKWADYFETEQDARDKIRNVISLEISGTELANKILPPRLVRDVDWVDKFWPSTKKGRGQSYPKVQLYCLMGVAEAWTDWHIDFAGSSVYYHILHGAKVFYFIRPTPSNLAAYEKWSGTEIQNHSWLGDMVDEVFRVDLTEGNTMIIPTGWIHAVYTPVDTLVFGGNFLHSYNVATQLKVRDIEIATHVPKKFRFPFFSKLCWYTAEKYLRDIKAKEEFTPRVLEGIEAVADFLVREARSIERGSDQAKKEAKEQVPHDRVKDAPALARELRWRVRMAGGYTSDDDVRVKRKPKVENTGVNGTSAKRKREMDDEGREDHLQFRNFKPRPWDKILVEPVVEEKEDKVVQKVGSDEGGWKDTWTGFSEEVTGEEGGVKATVTRKRNVIVKVRRTDKGIERHRAERVIEEWVWNGKACGEGEAGPRKDAEMGSPHTQGEEKTKDGDVNDEDTKMVVEEGGNCET</sequence>
<dbReference type="FunFam" id="3.40.50.1260:FF:000031">
    <property type="entry name" value="Phosphoglycerate kinase 1"/>
    <property type="match status" value="1"/>
</dbReference>
<dbReference type="InterPro" id="IPR015911">
    <property type="entry name" value="Phosphoglycerate_kinase_CS"/>
</dbReference>
<evidence type="ECO:0000256" key="4">
    <source>
        <dbReference type="ARBA" id="ARBA00004123"/>
    </source>
</evidence>
<gene>
    <name evidence="27" type="ORF">NLI96_g10706</name>
</gene>
<dbReference type="Pfam" id="PF02373">
    <property type="entry name" value="JmjC"/>
    <property type="match status" value="1"/>
</dbReference>
<comment type="pathway">
    <text evidence="6">Carbohydrate degradation; glycolysis; pyruvate from D-glyceraldehyde 3-phosphate: step 2/5.</text>
</comment>
<dbReference type="InterPro" id="IPR036043">
    <property type="entry name" value="Phosphoglycerate_kinase_sf"/>
</dbReference>
<evidence type="ECO:0000256" key="2">
    <source>
        <dbReference type="ARBA" id="ARBA00001946"/>
    </source>
</evidence>
<dbReference type="AlphaFoldDB" id="A0AAD5UY79"/>
<feature type="compositionally biased region" description="Basic residues" evidence="24">
    <location>
        <begin position="422"/>
        <end position="431"/>
    </location>
</feature>
<dbReference type="HAMAP" id="MF_00145">
    <property type="entry name" value="Phosphoglyc_kinase"/>
    <property type="match status" value="1"/>
</dbReference>
<dbReference type="InterPro" id="IPR001965">
    <property type="entry name" value="Znf_PHD"/>
</dbReference>
<evidence type="ECO:0000256" key="20">
    <source>
        <dbReference type="ARBA" id="ARBA00023242"/>
    </source>
</evidence>
<dbReference type="GO" id="GO:0006094">
    <property type="term" value="P:gluconeogenesis"/>
    <property type="evidence" value="ECO:0007669"/>
    <property type="project" value="TreeGrafter"/>
</dbReference>
<evidence type="ECO:0000256" key="7">
    <source>
        <dbReference type="ARBA" id="ARBA00008982"/>
    </source>
</evidence>
<dbReference type="PROSITE" id="PS00111">
    <property type="entry name" value="PGLYCERATE_KINASE"/>
    <property type="match status" value="1"/>
</dbReference>
<dbReference type="Pfam" id="PF00162">
    <property type="entry name" value="PGK"/>
    <property type="match status" value="1"/>
</dbReference>
<evidence type="ECO:0000256" key="11">
    <source>
        <dbReference type="ARBA" id="ARBA00022679"/>
    </source>
</evidence>
<evidence type="ECO:0000256" key="6">
    <source>
        <dbReference type="ARBA" id="ARBA00004838"/>
    </source>
</evidence>
<keyword evidence="16" id="KW-0862">Zinc</keyword>
<dbReference type="InterPro" id="IPR019787">
    <property type="entry name" value="Znf_PHD-finger"/>
</dbReference>
<feature type="compositionally biased region" description="Basic and acidic residues" evidence="24">
    <location>
        <begin position="1088"/>
        <end position="1107"/>
    </location>
</feature>
<evidence type="ECO:0000256" key="19">
    <source>
        <dbReference type="ARBA" id="ARBA00023152"/>
    </source>
</evidence>
<dbReference type="Proteomes" id="UP001212997">
    <property type="component" value="Unassembled WGS sequence"/>
</dbReference>
<dbReference type="InterPro" id="IPR015824">
    <property type="entry name" value="Phosphoglycerate_kinase_N"/>
</dbReference>
<dbReference type="InterPro" id="IPR019786">
    <property type="entry name" value="Zinc_finger_PHD-type_CS"/>
</dbReference>
<evidence type="ECO:0000256" key="5">
    <source>
        <dbReference type="ARBA" id="ARBA00004496"/>
    </source>
</evidence>
<feature type="region of interest" description="Disordered" evidence="24">
    <location>
        <begin position="947"/>
        <end position="972"/>
    </location>
</feature>
<dbReference type="CDD" id="cd00318">
    <property type="entry name" value="Phosphoglycerate_kinase"/>
    <property type="match status" value="1"/>
</dbReference>
<evidence type="ECO:0000256" key="9">
    <source>
        <dbReference type="ARBA" id="ARBA00013061"/>
    </source>
</evidence>
<comment type="similarity">
    <text evidence="7 22">Belongs to the phosphoglycerate kinase family.</text>
</comment>
<keyword evidence="20" id="KW-0539">Nucleus</keyword>
<evidence type="ECO:0000256" key="3">
    <source>
        <dbReference type="ARBA" id="ARBA00003909"/>
    </source>
</evidence>
<keyword evidence="17" id="KW-0067">ATP-binding</keyword>
<dbReference type="PROSITE" id="PS01359">
    <property type="entry name" value="ZF_PHD_1"/>
    <property type="match status" value="1"/>
</dbReference>
<dbReference type="GO" id="GO:0043531">
    <property type="term" value="F:ADP binding"/>
    <property type="evidence" value="ECO:0007669"/>
    <property type="project" value="TreeGrafter"/>
</dbReference>
<protein>
    <recommendedName>
        <fullName evidence="10 22">Phosphoglycerate kinase</fullName>
        <ecNumber evidence="9 22">2.7.2.3</ecNumber>
    </recommendedName>
</protein>
<dbReference type="GO" id="GO:0005829">
    <property type="term" value="C:cytosol"/>
    <property type="evidence" value="ECO:0007669"/>
    <property type="project" value="TreeGrafter"/>
</dbReference>
<evidence type="ECO:0000256" key="18">
    <source>
        <dbReference type="ARBA" id="ARBA00022842"/>
    </source>
</evidence>
<dbReference type="GO" id="GO:0006096">
    <property type="term" value="P:glycolytic process"/>
    <property type="evidence" value="ECO:0007669"/>
    <property type="project" value="UniProtKB-KW"/>
</dbReference>
<evidence type="ECO:0000313" key="27">
    <source>
        <dbReference type="EMBL" id="KAJ3477089.1"/>
    </source>
</evidence>
<feature type="compositionally biased region" description="Basic and acidic residues" evidence="24">
    <location>
        <begin position="470"/>
        <end position="494"/>
    </location>
</feature>
<dbReference type="Pfam" id="PF17811">
    <property type="entry name" value="JHD"/>
    <property type="match status" value="1"/>
</dbReference>
<name>A0AAD5UY79_9APHY</name>
<dbReference type="SUPFAM" id="SSF53748">
    <property type="entry name" value="Phosphoglycerate kinase"/>
    <property type="match status" value="1"/>
</dbReference>
<dbReference type="EMBL" id="JANAWD010000632">
    <property type="protein sequence ID" value="KAJ3477089.1"/>
    <property type="molecule type" value="Genomic_DNA"/>
</dbReference>
<dbReference type="InterPro" id="IPR041070">
    <property type="entry name" value="JHD"/>
</dbReference>
<proteinExistence type="inferred from homology"/>
<dbReference type="Gene3D" id="2.60.120.650">
    <property type="entry name" value="Cupin"/>
    <property type="match status" value="1"/>
</dbReference>
<evidence type="ECO:0000256" key="16">
    <source>
        <dbReference type="ARBA" id="ARBA00022833"/>
    </source>
</evidence>
<evidence type="ECO:0000256" key="24">
    <source>
        <dbReference type="SAM" id="MobiDB-lite"/>
    </source>
</evidence>
<feature type="region of interest" description="Disordered" evidence="24">
    <location>
        <begin position="1067"/>
        <end position="1115"/>
    </location>
</feature>
<dbReference type="SMART" id="SM00249">
    <property type="entry name" value="PHD"/>
    <property type="match status" value="1"/>
</dbReference>
<dbReference type="EC" id="2.7.2.3" evidence="9 22"/>
<evidence type="ECO:0000256" key="1">
    <source>
        <dbReference type="ARBA" id="ARBA00000642"/>
    </source>
</evidence>
<comment type="catalytic activity">
    <reaction evidence="1 22">
        <text>(2R)-3-phosphoglycerate + ATP = (2R)-3-phospho-glyceroyl phosphate + ADP</text>
        <dbReference type="Rhea" id="RHEA:14801"/>
        <dbReference type="ChEBI" id="CHEBI:30616"/>
        <dbReference type="ChEBI" id="CHEBI:57604"/>
        <dbReference type="ChEBI" id="CHEBI:58272"/>
        <dbReference type="ChEBI" id="CHEBI:456216"/>
        <dbReference type="EC" id="2.7.2.3"/>
    </reaction>
</comment>
<evidence type="ECO:0000259" key="26">
    <source>
        <dbReference type="PROSITE" id="PS51184"/>
    </source>
</evidence>
<comment type="subunit">
    <text evidence="8 23">Monomer.</text>
</comment>
<dbReference type="InterPro" id="IPR001576">
    <property type="entry name" value="Phosphoglycerate_kinase"/>
</dbReference>
<keyword evidence="18" id="KW-0460">Magnesium</keyword>
<evidence type="ECO:0000256" key="22">
    <source>
        <dbReference type="RuleBase" id="RU000532"/>
    </source>
</evidence>
<comment type="function">
    <text evidence="3">Histone demethylase that specifically demethylates 'Lys-36' of histone H3, thereby playing a central role in histone code.</text>
</comment>
<dbReference type="Gene3D" id="3.40.50.1260">
    <property type="entry name" value="Phosphoglycerate kinase, N-terminal domain"/>
    <property type="match status" value="3"/>
</dbReference>
<keyword evidence="13" id="KW-0547">Nucleotide-binding</keyword>
<dbReference type="InterPro" id="IPR011011">
    <property type="entry name" value="Znf_FYVE_PHD"/>
</dbReference>
<dbReference type="PROSITE" id="PS50016">
    <property type="entry name" value="ZF_PHD_2"/>
    <property type="match status" value="1"/>
</dbReference>
<evidence type="ECO:0000256" key="13">
    <source>
        <dbReference type="ARBA" id="ARBA00022741"/>
    </source>
</evidence>
<organism evidence="27 28">
    <name type="scientific">Meripilus lineatus</name>
    <dbReference type="NCBI Taxonomy" id="2056292"/>
    <lineage>
        <taxon>Eukaryota</taxon>
        <taxon>Fungi</taxon>
        <taxon>Dikarya</taxon>
        <taxon>Basidiomycota</taxon>
        <taxon>Agaricomycotina</taxon>
        <taxon>Agaricomycetes</taxon>
        <taxon>Polyporales</taxon>
        <taxon>Meripilaceae</taxon>
        <taxon>Meripilus</taxon>
    </lineage>
</organism>
<evidence type="ECO:0000313" key="28">
    <source>
        <dbReference type="Proteomes" id="UP001212997"/>
    </source>
</evidence>
<feature type="compositionally biased region" description="Low complexity" evidence="24">
    <location>
        <begin position="432"/>
        <end position="454"/>
    </location>
</feature>
<evidence type="ECO:0000256" key="10">
    <source>
        <dbReference type="ARBA" id="ARBA00016471"/>
    </source>
</evidence>
<keyword evidence="19" id="KW-0324">Glycolysis</keyword>
<feature type="compositionally biased region" description="Basic residues" evidence="24">
    <location>
        <begin position="542"/>
        <end position="551"/>
    </location>
</feature>